<protein>
    <submittedName>
        <fullName evidence="8">Farnesyl-diphosphate synthase</fullName>
    </submittedName>
</protein>
<dbReference type="CDD" id="cd00685">
    <property type="entry name" value="Trans_IPPS_HT"/>
    <property type="match status" value="1"/>
</dbReference>
<gene>
    <name evidence="8" type="ORF">EDE15_1434</name>
</gene>
<dbReference type="PANTHER" id="PTHR43281">
    <property type="entry name" value="FARNESYL DIPHOSPHATE SYNTHASE"/>
    <property type="match status" value="1"/>
</dbReference>
<sequence>MDSTVQNLLLSGAQLTDAALERLLPSPDTLPHSIHRAMRHSTFAGGKRLRPILCMEAARMVAGTGEIPEGAANLGAALEMIHTYSLIHDDLPALDNDDLRRGQPTCHVVFGEAIAILAGDALQTLAFQTIANLPCFDYKTVRILREVSAAVGTGVGPNSPLPPGMIGGQVVDIESEGQTPTAELVESIHRAKTGALITTSIVSGGIFGLPHIYSSMGSGSGPEAAAQAKALVEASRAKHAAHADTITRLRTFGEKAGLAFQIIDDVLDMTQSSEELGKTAGKDTASIKATWPAVYGIDQSLKDAEQLIADAFEALTPFGEAATPLKSLAAYLVERKH</sequence>
<evidence type="ECO:0000256" key="6">
    <source>
        <dbReference type="ARBA" id="ARBA00023229"/>
    </source>
</evidence>
<reference evidence="8 9" key="1">
    <citation type="submission" date="2018-12" db="EMBL/GenBank/DDBJ databases">
        <title>Sequencing of bacterial isolates from soil warming experiment in Harvard Forest, Massachusetts, USA.</title>
        <authorList>
            <person name="Deangelis K."/>
        </authorList>
    </citation>
    <scope>NUCLEOTIDE SEQUENCE [LARGE SCALE GENOMIC DNA]</scope>
    <source>
        <strain evidence="8 9">EB153</strain>
    </source>
</reference>
<dbReference type="InterPro" id="IPR008949">
    <property type="entry name" value="Isoprenoid_synthase_dom_sf"/>
</dbReference>
<evidence type="ECO:0000256" key="5">
    <source>
        <dbReference type="ARBA" id="ARBA00022842"/>
    </source>
</evidence>
<proteinExistence type="inferred from homology"/>
<dbReference type="InterPro" id="IPR033749">
    <property type="entry name" value="Polyprenyl_synt_CS"/>
</dbReference>
<evidence type="ECO:0000256" key="1">
    <source>
        <dbReference type="ARBA" id="ARBA00001946"/>
    </source>
</evidence>
<dbReference type="SUPFAM" id="SSF48576">
    <property type="entry name" value="Terpenoid synthases"/>
    <property type="match status" value="1"/>
</dbReference>
<dbReference type="RefSeq" id="WP_125484610.1">
    <property type="nucleotide sequence ID" value="NZ_RSDW01000001.1"/>
</dbReference>
<evidence type="ECO:0000256" key="7">
    <source>
        <dbReference type="RuleBase" id="RU004466"/>
    </source>
</evidence>
<dbReference type="Gene3D" id="1.10.600.10">
    <property type="entry name" value="Farnesyl Diphosphate Synthase"/>
    <property type="match status" value="1"/>
</dbReference>
<name>A0A3R9WFI0_9BACT</name>
<dbReference type="InterPro" id="IPR000092">
    <property type="entry name" value="Polyprenyl_synt"/>
</dbReference>
<dbReference type="GO" id="GO:0004659">
    <property type="term" value="F:prenyltransferase activity"/>
    <property type="evidence" value="ECO:0007669"/>
    <property type="project" value="InterPro"/>
</dbReference>
<dbReference type="GO" id="GO:0046872">
    <property type="term" value="F:metal ion binding"/>
    <property type="evidence" value="ECO:0007669"/>
    <property type="project" value="UniProtKB-KW"/>
</dbReference>
<evidence type="ECO:0000313" key="8">
    <source>
        <dbReference type="EMBL" id="RSL15928.1"/>
    </source>
</evidence>
<dbReference type="EMBL" id="RSDW01000001">
    <property type="protein sequence ID" value="RSL15928.1"/>
    <property type="molecule type" value="Genomic_DNA"/>
</dbReference>
<evidence type="ECO:0000256" key="4">
    <source>
        <dbReference type="ARBA" id="ARBA00022723"/>
    </source>
</evidence>
<keyword evidence="4" id="KW-0479">Metal-binding</keyword>
<dbReference type="GO" id="GO:0008299">
    <property type="term" value="P:isoprenoid biosynthetic process"/>
    <property type="evidence" value="ECO:0007669"/>
    <property type="project" value="UniProtKB-KW"/>
</dbReference>
<keyword evidence="6" id="KW-0414">Isoprene biosynthesis</keyword>
<accession>A0A3R9WFI0</accession>
<comment type="cofactor">
    <cofactor evidence="1">
        <name>Mg(2+)</name>
        <dbReference type="ChEBI" id="CHEBI:18420"/>
    </cofactor>
</comment>
<evidence type="ECO:0000256" key="2">
    <source>
        <dbReference type="ARBA" id="ARBA00006706"/>
    </source>
</evidence>
<dbReference type="Proteomes" id="UP000269669">
    <property type="component" value="Unassembled WGS sequence"/>
</dbReference>
<evidence type="ECO:0000313" key="9">
    <source>
        <dbReference type="Proteomes" id="UP000269669"/>
    </source>
</evidence>
<comment type="similarity">
    <text evidence="2 7">Belongs to the FPP/GGPP synthase family.</text>
</comment>
<dbReference type="Pfam" id="PF00348">
    <property type="entry name" value="polyprenyl_synt"/>
    <property type="match status" value="2"/>
</dbReference>
<dbReference type="PANTHER" id="PTHR43281:SF1">
    <property type="entry name" value="FARNESYL DIPHOSPHATE SYNTHASE"/>
    <property type="match status" value="1"/>
</dbReference>
<keyword evidence="9" id="KW-1185">Reference proteome</keyword>
<evidence type="ECO:0000256" key="3">
    <source>
        <dbReference type="ARBA" id="ARBA00022679"/>
    </source>
</evidence>
<dbReference type="AlphaFoldDB" id="A0A3R9WFI0"/>
<organism evidence="8 9">
    <name type="scientific">Edaphobacter aggregans</name>
    <dbReference type="NCBI Taxonomy" id="570835"/>
    <lineage>
        <taxon>Bacteria</taxon>
        <taxon>Pseudomonadati</taxon>
        <taxon>Acidobacteriota</taxon>
        <taxon>Terriglobia</taxon>
        <taxon>Terriglobales</taxon>
        <taxon>Acidobacteriaceae</taxon>
        <taxon>Edaphobacter</taxon>
    </lineage>
</organism>
<comment type="caution">
    <text evidence="8">The sequence shown here is derived from an EMBL/GenBank/DDBJ whole genome shotgun (WGS) entry which is preliminary data.</text>
</comment>
<keyword evidence="3 7" id="KW-0808">Transferase</keyword>
<keyword evidence="5" id="KW-0460">Magnesium</keyword>
<dbReference type="OrthoDB" id="9805316at2"/>
<dbReference type="PROSITE" id="PS00723">
    <property type="entry name" value="POLYPRENYL_SYNTHASE_1"/>
    <property type="match status" value="1"/>
</dbReference>